<dbReference type="EMBL" id="JASCZI010272515">
    <property type="protein sequence ID" value="MED6222560.1"/>
    <property type="molecule type" value="Genomic_DNA"/>
</dbReference>
<sequence>MGGMPGRWDRAPGRWDRAPGCGCGELVSECWMTHAWACDSGAWAVETWCPTPRREELAPGRGLLLWCQEHLKLQKVPATELSAIVAPWPFDKWGINLLGPFSKAPG</sequence>
<gene>
    <name evidence="1" type="ORF">PIB30_065561</name>
</gene>
<proteinExistence type="predicted"/>
<accession>A0ABU6ZKS2</accession>
<name>A0ABU6ZKS2_9FABA</name>
<evidence type="ECO:0000313" key="1">
    <source>
        <dbReference type="EMBL" id="MED6222560.1"/>
    </source>
</evidence>
<keyword evidence="2" id="KW-1185">Reference proteome</keyword>
<organism evidence="1 2">
    <name type="scientific">Stylosanthes scabra</name>
    <dbReference type="NCBI Taxonomy" id="79078"/>
    <lineage>
        <taxon>Eukaryota</taxon>
        <taxon>Viridiplantae</taxon>
        <taxon>Streptophyta</taxon>
        <taxon>Embryophyta</taxon>
        <taxon>Tracheophyta</taxon>
        <taxon>Spermatophyta</taxon>
        <taxon>Magnoliopsida</taxon>
        <taxon>eudicotyledons</taxon>
        <taxon>Gunneridae</taxon>
        <taxon>Pentapetalae</taxon>
        <taxon>rosids</taxon>
        <taxon>fabids</taxon>
        <taxon>Fabales</taxon>
        <taxon>Fabaceae</taxon>
        <taxon>Papilionoideae</taxon>
        <taxon>50 kb inversion clade</taxon>
        <taxon>dalbergioids sensu lato</taxon>
        <taxon>Dalbergieae</taxon>
        <taxon>Pterocarpus clade</taxon>
        <taxon>Stylosanthes</taxon>
    </lineage>
</organism>
<comment type="caution">
    <text evidence="1">The sequence shown here is derived from an EMBL/GenBank/DDBJ whole genome shotgun (WGS) entry which is preliminary data.</text>
</comment>
<dbReference type="Proteomes" id="UP001341840">
    <property type="component" value="Unassembled WGS sequence"/>
</dbReference>
<reference evidence="1 2" key="1">
    <citation type="journal article" date="2023" name="Plants (Basel)">
        <title>Bridging the Gap: Combining Genomics and Transcriptomics Approaches to Understand Stylosanthes scabra, an Orphan Legume from the Brazilian Caatinga.</title>
        <authorList>
            <person name="Ferreira-Neto J.R.C."/>
            <person name="da Silva M.D."/>
            <person name="Binneck E."/>
            <person name="de Melo N.F."/>
            <person name="da Silva R.H."/>
            <person name="de Melo A.L.T.M."/>
            <person name="Pandolfi V."/>
            <person name="Bustamante F.O."/>
            <person name="Brasileiro-Vidal A.C."/>
            <person name="Benko-Iseppon A.M."/>
        </authorList>
    </citation>
    <scope>NUCLEOTIDE SEQUENCE [LARGE SCALE GENOMIC DNA]</scope>
    <source>
        <tissue evidence="1">Leaves</tissue>
    </source>
</reference>
<evidence type="ECO:0000313" key="2">
    <source>
        <dbReference type="Proteomes" id="UP001341840"/>
    </source>
</evidence>
<protein>
    <submittedName>
        <fullName evidence="1">Uncharacterized protein</fullName>
    </submittedName>
</protein>